<dbReference type="RefSeq" id="WP_377502778.1">
    <property type="nucleotide sequence ID" value="NZ_JBHULU010000002.1"/>
</dbReference>
<keyword evidence="1" id="KW-0812">Transmembrane</keyword>
<sequence length="159" mass="18476">MLYVRNKVANYTGNDASESRAQYDGAGNKMKIVLGGVTETYYFILYILHLILYHLSMSKQPQYNTIAREAFDLYLDNKIDLDALIERLRYIELQVQAEDESEEENDKELWFCFFEGDSLKTTIRDIEKELRDPSHPSANILRRGIALGLEAKELDVHYS</sequence>
<keyword evidence="3" id="KW-1185">Reference proteome</keyword>
<proteinExistence type="predicted"/>
<dbReference type="Proteomes" id="UP001597544">
    <property type="component" value="Unassembled WGS sequence"/>
</dbReference>
<keyword evidence="1" id="KW-1133">Transmembrane helix</keyword>
<evidence type="ECO:0000313" key="3">
    <source>
        <dbReference type="Proteomes" id="UP001597544"/>
    </source>
</evidence>
<keyword evidence="1" id="KW-0472">Membrane</keyword>
<accession>A0ABW5IHU8</accession>
<name>A0ABW5IHU8_9BACT</name>
<feature type="transmembrane region" description="Helical" evidence="1">
    <location>
        <begin position="32"/>
        <end position="53"/>
    </location>
</feature>
<organism evidence="2 3">
    <name type="scientific">Pontibacter locisalis</name>
    <dbReference type="NCBI Taxonomy" id="1719035"/>
    <lineage>
        <taxon>Bacteria</taxon>
        <taxon>Pseudomonadati</taxon>
        <taxon>Bacteroidota</taxon>
        <taxon>Cytophagia</taxon>
        <taxon>Cytophagales</taxon>
        <taxon>Hymenobacteraceae</taxon>
        <taxon>Pontibacter</taxon>
    </lineage>
</organism>
<reference evidence="3" key="1">
    <citation type="journal article" date="2019" name="Int. J. Syst. Evol. Microbiol.">
        <title>The Global Catalogue of Microorganisms (GCM) 10K type strain sequencing project: providing services to taxonomists for standard genome sequencing and annotation.</title>
        <authorList>
            <consortium name="The Broad Institute Genomics Platform"/>
            <consortium name="The Broad Institute Genome Sequencing Center for Infectious Disease"/>
            <person name="Wu L."/>
            <person name="Ma J."/>
        </authorList>
    </citation>
    <scope>NUCLEOTIDE SEQUENCE [LARGE SCALE GENOMIC DNA]</scope>
    <source>
        <strain evidence="3">KCTC 42498</strain>
    </source>
</reference>
<dbReference type="EMBL" id="JBHULU010000002">
    <property type="protein sequence ID" value="MFD2512560.1"/>
    <property type="molecule type" value="Genomic_DNA"/>
</dbReference>
<evidence type="ECO:0000256" key="1">
    <source>
        <dbReference type="SAM" id="Phobius"/>
    </source>
</evidence>
<protein>
    <submittedName>
        <fullName evidence="2">Uncharacterized protein</fullName>
    </submittedName>
</protein>
<comment type="caution">
    <text evidence="2">The sequence shown here is derived from an EMBL/GenBank/DDBJ whole genome shotgun (WGS) entry which is preliminary data.</text>
</comment>
<gene>
    <name evidence="2" type="ORF">ACFSRY_01665</name>
</gene>
<evidence type="ECO:0000313" key="2">
    <source>
        <dbReference type="EMBL" id="MFD2512560.1"/>
    </source>
</evidence>